<evidence type="ECO:0000313" key="3">
    <source>
        <dbReference type="Proteomes" id="UP000618343"/>
    </source>
</evidence>
<keyword evidence="1" id="KW-0472">Membrane</keyword>
<keyword evidence="1" id="KW-1133">Transmembrane helix</keyword>
<proteinExistence type="predicted"/>
<dbReference type="AlphaFoldDB" id="A0A833E555"/>
<feature type="transmembrane region" description="Helical" evidence="1">
    <location>
        <begin position="125"/>
        <end position="146"/>
    </location>
</feature>
<feature type="transmembrane region" description="Helical" evidence="1">
    <location>
        <begin position="65"/>
        <end position="86"/>
    </location>
</feature>
<feature type="transmembrane region" description="Helical" evidence="1">
    <location>
        <begin position="7"/>
        <end position="30"/>
    </location>
</feature>
<gene>
    <name evidence="2" type="ORF">EYH21_03550</name>
</gene>
<dbReference type="InterPro" id="IPR019206">
    <property type="entry name" value="DUF2085_TM"/>
</dbReference>
<reference evidence="2" key="1">
    <citation type="journal article" date="2020" name="ISME J.">
        <title>Gammaproteobacteria mediating utilization of methyl-, sulfur- and petroleum organic compounds in deep ocean hydrothermal plumes.</title>
        <authorList>
            <person name="Zhou Z."/>
            <person name="Liu Y."/>
            <person name="Pan J."/>
            <person name="Cron B.R."/>
            <person name="Toner B.M."/>
            <person name="Anantharaman K."/>
            <person name="Breier J.A."/>
            <person name="Dick G.J."/>
            <person name="Li M."/>
        </authorList>
    </citation>
    <scope>NUCLEOTIDE SEQUENCE</scope>
    <source>
        <strain evidence="2">SZUA-1471</strain>
    </source>
</reference>
<protein>
    <submittedName>
        <fullName evidence="2">DUF2085 domain-containing protein</fullName>
    </submittedName>
</protein>
<evidence type="ECO:0000313" key="2">
    <source>
        <dbReference type="EMBL" id="HIP91354.1"/>
    </source>
</evidence>
<accession>A0A833E555</accession>
<evidence type="ECO:0000256" key="1">
    <source>
        <dbReference type="SAM" id="Phobius"/>
    </source>
</evidence>
<organism evidence="2 3">
    <name type="scientific">Methanothermococcus okinawensis</name>
    <dbReference type="NCBI Taxonomy" id="155863"/>
    <lineage>
        <taxon>Archaea</taxon>
        <taxon>Methanobacteriati</taxon>
        <taxon>Methanobacteriota</taxon>
        <taxon>Methanomada group</taxon>
        <taxon>Methanococci</taxon>
        <taxon>Methanococcales</taxon>
        <taxon>Methanococcaceae</taxon>
        <taxon>Methanothermococcus</taxon>
    </lineage>
</organism>
<dbReference type="EMBL" id="DQUO01000037">
    <property type="protein sequence ID" value="HIP91354.1"/>
    <property type="molecule type" value="Genomic_DNA"/>
</dbReference>
<keyword evidence="1" id="KW-0812">Transmembrane</keyword>
<dbReference type="Pfam" id="PF09858">
    <property type="entry name" value="DUF2085"/>
    <property type="match status" value="1"/>
</dbReference>
<name>A0A833E555_9EURY</name>
<feature type="transmembrane region" description="Helical" evidence="1">
    <location>
        <begin position="98"/>
        <end position="119"/>
    </location>
</feature>
<sequence>MEKKILYIYFFLFSLFLIFYTGIFLAPYLYDKNRFLSLLIYSVYSSICHQLPERSYYIFNHKMGVCARCFGIYTGALVGMILYPLVRRLDNFKIPNRYYLILALIPMGIDGITQLLGLRESFNELRFVTGFIGGFVGIFYILPLLLKSLRELIKYRSTLY</sequence>
<dbReference type="Proteomes" id="UP000618343">
    <property type="component" value="Unassembled WGS sequence"/>
</dbReference>
<comment type="caution">
    <text evidence="2">The sequence shown here is derived from an EMBL/GenBank/DDBJ whole genome shotgun (WGS) entry which is preliminary data.</text>
</comment>